<proteinExistence type="predicted"/>
<dbReference type="SUPFAM" id="SSF53335">
    <property type="entry name" value="S-adenosyl-L-methionine-dependent methyltransferases"/>
    <property type="match status" value="1"/>
</dbReference>
<dbReference type="GO" id="GO:0106335">
    <property type="term" value="F:tRNA (5-carboxymethyluridine(34)-5-O)-methyltransferase activity"/>
    <property type="evidence" value="ECO:0007669"/>
    <property type="project" value="TreeGrafter"/>
</dbReference>
<keyword evidence="1 5" id="KW-0489">Methyltransferase</keyword>
<evidence type="ECO:0000259" key="4">
    <source>
        <dbReference type="Pfam" id="PF08241"/>
    </source>
</evidence>
<dbReference type="GO" id="GO:0005737">
    <property type="term" value="C:cytoplasm"/>
    <property type="evidence" value="ECO:0007669"/>
    <property type="project" value="TreeGrafter"/>
</dbReference>
<dbReference type="EMBL" id="ML977141">
    <property type="protein sequence ID" value="KAF1990908.1"/>
    <property type="molecule type" value="Genomic_DNA"/>
</dbReference>
<keyword evidence="2 5" id="KW-0808">Transferase</keyword>
<sequence length="266" mass="29981">MSTQPPDSSDYESEHVHQVYEQIASHFSSTRYKPWPIVERFLLSLPDGSIGLDIGCGNGKYLSVNKNVYILASDRSTNLTKIASTHQPHSALVADTIALPHKPASFDFAISIAVVHHLSTPERRREAIHSILALLRRAENGKEAGKALIYVWALEQKDSRRGWDSGNDQDVLVPWVMKEKRPKQPKKNRSKDSTADEDPTKKDENVDLENNSAVGPKHQSGEKTFHRYYHLYRSGELEQDITHADGLVLDSGYEKDNWWAIASPKS</sequence>
<dbReference type="PANTHER" id="PTHR13069">
    <property type="entry name" value="ALKYLATED DNA REPAIR PROTEIN ALKB HOMOLOG 8"/>
    <property type="match status" value="1"/>
</dbReference>
<dbReference type="GO" id="GO:0000049">
    <property type="term" value="F:tRNA binding"/>
    <property type="evidence" value="ECO:0007669"/>
    <property type="project" value="TreeGrafter"/>
</dbReference>
<dbReference type="Pfam" id="PF08241">
    <property type="entry name" value="Methyltransf_11"/>
    <property type="match status" value="1"/>
</dbReference>
<protein>
    <submittedName>
        <fullName evidence="5">Uracil-5--methyltransferase TRM9</fullName>
    </submittedName>
</protein>
<evidence type="ECO:0000313" key="5">
    <source>
        <dbReference type="EMBL" id="KAF1990908.1"/>
    </source>
</evidence>
<accession>A0A6G1HD99</accession>
<dbReference type="InterPro" id="IPR029063">
    <property type="entry name" value="SAM-dependent_MTases_sf"/>
</dbReference>
<evidence type="ECO:0000256" key="1">
    <source>
        <dbReference type="ARBA" id="ARBA00022603"/>
    </source>
</evidence>
<keyword evidence="6" id="KW-1185">Reference proteome</keyword>
<organism evidence="5 6">
    <name type="scientific">Aulographum hederae CBS 113979</name>
    <dbReference type="NCBI Taxonomy" id="1176131"/>
    <lineage>
        <taxon>Eukaryota</taxon>
        <taxon>Fungi</taxon>
        <taxon>Dikarya</taxon>
        <taxon>Ascomycota</taxon>
        <taxon>Pezizomycotina</taxon>
        <taxon>Dothideomycetes</taxon>
        <taxon>Pleosporomycetidae</taxon>
        <taxon>Aulographales</taxon>
        <taxon>Aulographaceae</taxon>
    </lineage>
</organism>
<dbReference type="OrthoDB" id="271595at2759"/>
<dbReference type="GO" id="GO:0008757">
    <property type="term" value="F:S-adenosylmethionine-dependent methyltransferase activity"/>
    <property type="evidence" value="ECO:0007669"/>
    <property type="project" value="InterPro"/>
</dbReference>
<dbReference type="GO" id="GO:0005634">
    <property type="term" value="C:nucleus"/>
    <property type="evidence" value="ECO:0007669"/>
    <property type="project" value="TreeGrafter"/>
</dbReference>
<feature type="compositionally biased region" description="Basic residues" evidence="3">
    <location>
        <begin position="180"/>
        <end position="189"/>
    </location>
</feature>
<evidence type="ECO:0000256" key="2">
    <source>
        <dbReference type="ARBA" id="ARBA00022679"/>
    </source>
</evidence>
<name>A0A6G1HD99_9PEZI</name>
<dbReference type="CDD" id="cd02440">
    <property type="entry name" value="AdoMet_MTases"/>
    <property type="match status" value="1"/>
</dbReference>
<dbReference type="Gene3D" id="3.40.50.150">
    <property type="entry name" value="Vaccinia Virus protein VP39"/>
    <property type="match status" value="1"/>
</dbReference>
<dbReference type="InterPro" id="IPR013216">
    <property type="entry name" value="Methyltransf_11"/>
</dbReference>
<feature type="domain" description="Methyltransferase type 11" evidence="4">
    <location>
        <begin position="52"/>
        <end position="132"/>
    </location>
</feature>
<evidence type="ECO:0000256" key="3">
    <source>
        <dbReference type="SAM" id="MobiDB-lite"/>
    </source>
</evidence>
<feature type="region of interest" description="Disordered" evidence="3">
    <location>
        <begin position="174"/>
        <end position="220"/>
    </location>
</feature>
<reference evidence="5" key="1">
    <citation type="journal article" date="2020" name="Stud. Mycol.">
        <title>101 Dothideomycetes genomes: a test case for predicting lifestyles and emergence of pathogens.</title>
        <authorList>
            <person name="Haridas S."/>
            <person name="Albert R."/>
            <person name="Binder M."/>
            <person name="Bloem J."/>
            <person name="Labutti K."/>
            <person name="Salamov A."/>
            <person name="Andreopoulos B."/>
            <person name="Baker S."/>
            <person name="Barry K."/>
            <person name="Bills G."/>
            <person name="Bluhm B."/>
            <person name="Cannon C."/>
            <person name="Castanera R."/>
            <person name="Culley D."/>
            <person name="Daum C."/>
            <person name="Ezra D."/>
            <person name="Gonzalez J."/>
            <person name="Henrissat B."/>
            <person name="Kuo A."/>
            <person name="Liang C."/>
            <person name="Lipzen A."/>
            <person name="Lutzoni F."/>
            <person name="Magnuson J."/>
            <person name="Mondo S."/>
            <person name="Nolan M."/>
            <person name="Ohm R."/>
            <person name="Pangilinan J."/>
            <person name="Park H.-J."/>
            <person name="Ramirez L."/>
            <person name="Alfaro M."/>
            <person name="Sun H."/>
            <person name="Tritt A."/>
            <person name="Yoshinaga Y."/>
            <person name="Zwiers L.-H."/>
            <person name="Turgeon B."/>
            <person name="Goodwin S."/>
            <person name="Spatafora J."/>
            <person name="Crous P."/>
            <person name="Grigoriev I."/>
        </authorList>
    </citation>
    <scope>NUCLEOTIDE SEQUENCE</scope>
    <source>
        <strain evidence="5">CBS 113979</strain>
    </source>
</reference>
<gene>
    <name evidence="5" type="ORF">K402DRAFT_369962</name>
</gene>
<dbReference type="GO" id="GO:0030488">
    <property type="term" value="P:tRNA methylation"/>
    <property type="evidence" value="ECO:0007669"/>
    <property type="project" value="TreeGrafter"/>
</dbReference>
<feature type="compositionally biased region" description="Basic and acidic residues" evidence="3">
    <location>
        <begin position="190"/>
        <end position="205"/>
    </location>
</feature>
<dbReference type="Proteomes" id="UP000800041">
    <property type="component" value="Unassembled WGS sequence"/>
</dbReference>
<dbReference type="AlphaFoldDB" id="A0A6G1HD99"/>
<evidence type="ECO:0000313" key="6">
    <source>
        <dbReference type="Proteomes" id="UP000800041"/>
    </source>
</evidence>
<dbReference type="PANTHER" id="PTHR13069:SF21">
    <property type="entry name" value="ALKYLATED DNA REPAIR PROTEIN ALKB HOMOLOG 8"/>
    <property type="match status" value="1"/>
</dbReference>
<dbReference type="GO" id="GO:0002098">
    <property type="term" value="P:tRNA wobble uridine modification"/>
    <property type="evidence" value="ECO:0007669"/>
    <property type="project" value="TreeGrafter"/>
</dbReference>
<dbReference type="InterPro" id="IPR051422">
    <property type="entry name" value="AlkB_tRNA_MeTrf/Diox"/>
</dbReference>